<feature type="region of interest" description="Disordered" evidence="4">
    <location>
        <begin position="228"/>
        <end position="256"/>
    </location>
</feature>
<reference evidence="8 9" key="1">
    <citation type="submission" date="2024-05" db="EMBL/GenBank/DDBJ databases">
        <title>A high-quality chromosomal-level genome assembly of Topmouth culter (Culter alburnus).</title>
        <authorList>
            <person name="Zhao H."/>
        </authorList>
    </citation>
    <scope>NUCLEOTIDE SEQUENCE [LARGE SCALE GENOMIC DNA]</scope>
    <source>
        <strain evidence="8">CATC2023</strain>
        <tissue evidence="8">Muscle</tissue>
    </source>
</reference>
<dbReference type="InterPro" id="IPR050671">
    <property type="entry name" value="CD300_family_receptors"/>
</dbReference>
<dbReference type="Proteomes" id="UP001479290">
    <property type="component" value="Unassembled WGS sequence"/>
</dbReference>
<protein>
    <recommendedName>
        <fullName evidence="7">Ig-like domain-containing protein</fullName>
    </recommendedName>
</protein>
<gene>
    <name evidence="8" type="ORF">ABG768_013596</name>
</gene>
<dbReference type="GO" id="GO:0005886">
    <property type="term" value="C:plasma membrane"/>
    <property type="evidence" value="ECO:0007669"/>
    <property type="project" value="TreeGrafter"/>
</dbReference>
<keyword evidence="5" id="KW-1133">Transmembrane helix</keyword>
<dbReference type="InterPro" id="IPR036179">
    <property type="entry name" value="Ig-like_dom_sf"/>
</dbReference>
<dbReference type="InterPro" id="IPR003599">
    <property type="entry name" value="Ig_sub"/>
</dbReference>
<comment type="subcellular location">
    <subcellularLocation>
        <location evidence="1">Membrane</location>
    </subcellularLocation>
</comment>
<sequence>MALPPMLFGVLFYTAGTLSMKTLDHVTVREGENVTIPCLYDSQYELKPKYWCTGSSWISCTITARPNDTGKWTITDYPAQNIFTVKLNNSTSSDSGYYWCAVEINAKPDDGKRLYLTVKPAPDVSVVSSSVSGHEGGNVSVQCFYSSGYQYKLKQWCRYKDQSCYTAGRTDTSQNSSVQISDDVRRRSFTVLMTGLRLSDSGWFFCSVGELQVPVQLFVQRDNKYKKTTESDKSSDDADPSFSIHENHQTSNDTEVTSSEHRNGIFLLLWTAVPLLLLLMLVLVIWRIIQKRNLPTQRQDVCSETEGPVTYDTVVFKKGKDNEQNQVSNSRPPDQDEVIYSAVKHH</sequence>
<dbReference type="InterPro" id="IPR007110">
    <property type="entry name" value="Ig-like_dom"/>
</dbReference>
<feature type="signal peptide" evidence="6">
    <location>
        <begin position="1"/>
        <end position="19"/>
    </location>
</feature>
<feature type="domain" description="Ig-like" evidence="7">
    <location>
        <begin position="122"/>
        <end position="216"/>
    </location>
</feature>
<dbReference type="PANTHER" id="PTHR11860">
    <property type="entry name" value="POLYMERIC-IMMUNOGLOBULIN RECEPTOR"/>
    <property type="match status" value="1"/>
</dbReference>
<dbReference type="Pfam" id="PF07686">
    <property type="entry name" value="V-set"/>
    <property type="match status" value="2"/>
</dbReference>
<organism evidence="8 9">
    <name type="scientific">Culter alburnus</name>
    <name type="common">Topmouth culter</name>
    <dbReference type="NCBI Taxonomy" id="194366"/>
    <lineage>
        <taxon>Eukaryota</taxon>
        <taxon>Metazoa</taxon>
        <taxon>Chordata</taxon>
        <taxon>Craniata</taxon>
        <taxon>Vertebrata</taxon>
        <taxon>Euteleostomi</taxon>
        <taxon>Actinopterygii</taxon>
        <taxon>Neopterygii</taxon>
        <taxon>Teleostei</taxon>
        <taxon>Ostariophysi</taxon>
        <taxon>Cypriniformes</taxon>
        <taxon>Xenocyprididae</taxon>
        <taxon>Xenocypridinae</taxon>
        <taxon>Culter</taxon>
    </lineage>
</organism>
<evidence type="ECO:0000256" key="3">
    <source>
        <dbReference type="ARBA" id="ARBA00023136"/>
    </source>
</evidence>
<dbReference type="EMBL" id="JAWDJR010000002">
    <property type="protein sequence ID" value="KAK9980216.1"/>
    <property type="molecule type" value="Genomic_DNA"/>
</dbReference>
<dbReference type="SUPFAM" id="SSF48726">
    <property type="entry name" value="Immunoglobulin"/>
    <property type="match status" value="2"/>
</dbReference>
<dbReference type="CDD" id="cd05716">
    <property type="entry name" value="IgV_pIgR_like"/>
    <property type="match status" value="1"/>
</dbReference>
<keyword evidence="9" id="KW-1185">Reference proteome</keyword>
<feature type="transmembrane region" description="Helical" evidence="5">
    <location>
        <begin position="265"/>
        <end position="289"/>
    </location>
</feature>
<dbReference type="PROSITE" id="PS50835">
    <property type="entry name" value="IG_LIKE"/>
    <property type="match status" value="2"/>
</dbReference>
<evidence type="ECO:0000256" key="6">
    <source>
        <dbReference type="SAM" id="SignalP"/>
    </source>
</evidence>
<feature type="chain" id="PRO_5043598442" description="Ig-like domain-containing protein" evidence="6">
    <location>
        <begin position="20"/>
        <end position="346"/>
    </location>
</feature>
<keyword evidence="2 5" id="KW-0812">Transmembrane</keyword>
<evidence type="ECO:0000256" key="2">
    <source>
        <dbReference type="ARBA" id="ARBA00022692"/>
    </source>
</evidence>
<evidence type="ECO:0000256" key="1">
    <source>
        <dbReference type="ARBA" id="ARBA00004370"/>
    </source>
</evidence>
<name>A0AAW2B4T4_CULAL</name>
<proteinExistence type="predicted"/>
<accession>A0AAW2B4T4</accession>
<dbReference type="GO" id="GO:0004888">
    <property type="term" value="F:transmembrane signaling receptor activity"/>
    <property type="evidence" value="ECO:0007669"/>
    <property type="project" value="TreeGrafter"/>
</dbReference>
<comment type="caution">
    <text evidence="8">The sequence shown here is derived from an EMBL/GenBank/DDBJ whole genome shotgun (WGS) entry which is preliminary data.</text>
</comment>
<dbReference type="AlphaFoldDB" id="A0AAW2B4T4"/>
<feature type="domain" description="Ig-like" evidence="7">
    <location>
        <begin position="5"/>
        <end position="117"/>
    </location>
</feature>
<evidence type="ECO:0000313" key="8">
    <source>
        <dbReference type="EMBL" id="KAK9980216.1"/>
    </source>
</evidence>
<dbReference type="InterPro" id="IPR013106">
    <property type="entry name" value="Ig_V-set"/>
</dbReference>
<dbReference type="PANTHER" id="PTHR11860:SF87">
    <property type="entry name" value="CMRF35-LIKE MOLECULE 8"/>
    <property type="match status" value="1"/>
</dbReference>
<dbReference type="InterPro" id="IPR013783">
    <property type="entry name" value="Ig-like_fold"/>
</dbReference>
<dbReference type="SMART" id="SM00409">
    <property type="entry name" value="IG"/>
    <property type="match status" value="2"/>
</dbReference>
<dbReference type="Gene3D" id="2.60.40.10">
    <property type="entry name" value="Immunoglobulins"/>
    <property type="match status" value="2"/>
</dbReference>
<evidence type="ECO:0000259" key="7">
    <source>
        <dbReference type="PROSITE" id="PS50835"/>
    </source>
</evidence>
<keyword evidence="3 5" id="KW-0472">Membrane</keyword>
<keyword evidence="6" id="KW-0732">Signal</keyword>
<evidence type="ECO:0000256" key="4">
    <source>
        <dbReference type="SAM" id="MobiDB-lite"/>
    </source>
</evidence>
<evidence type="ECO:0000256" key="5">
    <source>
        <dbReference type="SAM" id="Phobius"/>
    </source>
</evidence>
<evidence type="ECO:0000313" key="9">
    <source>
        <dbReference type="Proteomes" id="UP001479290"/>
    </source>
</evidence>